<sequence>GLFIGKEISTDSTTDYRCINPTIASNAFTCSVGSLSSNSTTYRYLLQTTIIQAVQIAPMTVYNNVGTFNVQGTITQNNVTSYSASAMLPVWCTIDWIEVIG</sequence>
<accession>A0A8S2U6A2</accession>
<evidence type="ECO:0000313" key="1">
    <source>
        <dbReference type="EMBL" id="CAF4327720.1"/>
    </source>
</evidence>
<comment type="caution">
    <text evidence="1">The sequence shown here is derived from an EMBL/GenBank/DDBJ whole genome shotgun (WGS) entry which is preliminary data.</text>
</comment>
<dbReference type="Proteomes" id="UP000676336">
    <property type="component" value="Unassembled WGS sequence"/>
</dbReference>
<evidence type="ECO:0000313" key="2">
    <source>
        <dbReference type="Proteomes" id="UP000676336"/>
    </source>
</evidence>
<protein>
    <submittedName>
        <fullName evidence="1">Uncharacterized protein</fullName>
    </submittedName>
</protein>
<feature type="non-terminal residue" evidence="1">
    <location>
        <position position="101"/>
    </location>
</feature>
<organism evidence="1 2">
    <name type="scientific">Rotaria magnacalcarata</name>
    <dbReference type="NCBI Taxonomy" id="392030"/>
    <lineage>
        <taxon>Eukaryota</taxon>
        <taxon>Metazoa</taxon>
        <taxon>Spiralia</taxon>
        <taxon>Gnathifera</taxon>
        <taxon>Rotifera</taxon>
        <taxon>Eurotatoria</taxon>
        <taxon>Bdelloidea</taxon>
        <taxon>Philodinida</taxon>
        <taxon>Philodinidae</taxon>
        <taxon>Rotaria</taxon>
    </lineage>
</organism>
<reference evidence="1" key="1">
    <citation type="submission" date="2021-02" db="EMBL/GenBank/DDBJ databases">
        <authorList>
            <person name="Nowell W R."/>
        </authorList>
    </citation>
    <scope>NUCLEOTIDE SEQUENCE</scope>
</reference>
<dbReference type="AlphaFoldDB" id="A0A8S2U6A2"/>
<dbReference type="EMBL" id="CAJOBI010041749">
    <property type="protein sequence ID" value="CAF4327720.1"/>
    <property type="molecule type" value="Genomic_DNA"/>
</dbReference>
<gene>
    <name evidence="1" type="ORF">SMN809_LOCUS27236</name>
</gene>
<feature type="non-terminal residue" evidence="1">
    <location>
        <position position="1"/>
    </location>
</feature>
<proteinExistence type="predicted"/>
<name>A0A8S2U6A2_9BILA</name>